<evidence type="ECO:0000313" key="2">
    <source>
        <dbReference type="EMBL" id="MCF1592450.1"/>
    </source>
</evidence>
<dbReference type="AlphaFoldDB" id="A0A9X1TIY4"/>
<keyword evidence="1" id="KW-0812">Transmembrane</keyword>
<protein>
    <submittedName>
        <fullName evidence="2">Uncharacterized protein</fullName>
    </submittedName>
</protein>
<keyword evidence="1" id="KW-0472">Membrane</keyword>
<feature type="transmembrane region" description="Helical" evidence="1">
    <location>
        <begin position="12"/>
        <end position="33"/>
    </location>
</feature>
<sequence>MTSQVRRFTDYFVPLLMAVGGLIVGRVAFGYAAQQGANLYWQAGLAVVAYTLTVALLGRVGNDDPYEAVADATRALAYVIQAALAGALELLCLAVQLLAFIGGHLAPAPATT</sequence>
<name>A0A9X1TIY4_STRM4</name>
<keyword evidence="3" id="KW-1185">Reference proteome</keyword>
<dbReference type="RefSeq" id="WP_234760755.1">
    <property type="nucleotide sequence ID" value="NZ_JAKEIP010000005.1"/>
</dbReference>
<feature type="transmembrane region" description="Helical" evidence="1">
    <location>
        <begin position="39"/>
        <end position="57"/>
    </location>
</feature>
<proteinExistence type="predicted"/>
<gene>
    <name evidence="2" type="ORF">L0P92_02545</name>
</gene>
<dbReference type="Proteomes" id="UP001139384">
    <property type="component" value="Unassembled WGS sequence"/>
</dbReference>
<evidence type="ECO:0000256" key="1">
    <source>
        <dbReference type="SAM" id="Phobius"/>
    </source>
</evidence>
<comment type="caution">
    <text evidence="2">The sequence shown here is derived from an EMBL/GenBank/DDBJ whole genome shotgun (WGS) entry which is preliminary data.</text>
</comment>
<feature type="transmembrane region" description="Helical" evidence="1">
    <location>
        <begin position="78"/>
        <end position="101"/>
    </location>
</feature>
<reference evidence="2" key="1">
    <citation type="submission" date="2022-01" db="EMBL/GenBank/DDBJ databases">
        <title>Draft Genome Sequences of Seven Type Strains of the Genus Streptomyces.</title>
        <authorList>
            <person name="Aziz S."/>
            <person name="Coretto E."/>
            <person name="Chronakova A."/>
            <person name="Sproer C."/>
            <person name="Huber K."/>
            <person name="Nouioui I."/>
            <person name="Gross H."/>
        </authorList>
    </citation>
    <scope>NUCLEOTIDE SEQUENCE</scope>
    <source>
        <strain evidence="2">DSM 103493</strain>
    </source>
</reference>
<organism evidence="2 3">
    <name type="scientific">Streptomyces muensis</name>
    <dbReference type="NCBI Taxonomy" id="1077944"/>
    <lineage>
        <taxon>Bacteria</taxon>
        <taxon>Bacillati</taxon>
        <taxon>Actinomycetota</taxon>
        <taxon>Actinomycetes</taxon>
        <taxon>Kitasatosporales</taxon>
        <taxon>Streptomycetaceae</taxon>
        <taxon>Streptomyces</taxon>
    </lineage>
</organism>
<evidence type="ECO:0000313" key="3">
    <source>
        <dbReference type="Proteomes" id="UP001139384"/>
    </source>
</evidence>
<keyword evidence="1" id="KW-1133">Transmembrane helix</keyword>
<accession>A0A9X1TIY4</accession>
<dbReference type="EMBL" id="JAKEIP010000005">
    <property type="protein sequence ID" value="MCF1592450.1"/>
    <property type="molecule type" value="Genomic_DNA"/>
</dbReference>